<dbReference type="PROSITE" id="PS00627">
    <property type="entry name" value="GHMP_KINASES_ATP"/>
    <property type="match status" value="1"/>
</dbReference>
<dbReference type="InterPro" id="IPR006204">
    <property type="entry name" value="GHMP_kinase_N_dom"/>
</dbReference>
<dbReference type="InterPro" id="IPR014721">
    <property type="entry name" value="Ribsml_uS5_D2-typ_fold_subgr"/>
</dbReference>
<name>A0A0R1WBY4_9LACO</name>
<dbReference type="InterPro" id="IPR000870">
    <property type="entry name" value="Homoserine_kinase"/>
</dbReference>
<dbReference type="EC" id="2.7.1.39" evidence="3 13"/>
<dbReference type="InterPro" id="IPR020568">
    <property type="entry name" value="Ribosomal_Su5_D2-typ_SF"/>
</dbReference>
<keyword evidence="10 13" id="KW-0067">ATP-binding</keyword>
<keyword evidence="8 13" id="KW-0547">Nucleotide-binding</keyword>
<evidence type="ECO:0000256" key="7">
    <source>
        <dbReference type="ARBA" id="ARBA00022697"/>
    </source>
</evidence>
<dbReference type="Proteomes" id="UP000051820">
    <property type="component" value="Unassembled WGS sequence"/>
</dbReference>
<evidence type="ECO:0000256" key="10">
    <source>
        <dbReference type="ARBA" id="ARBA00022840"/>
    </source>
</evidence>
<evidence type="ECO:0000259" key="14">
    <source>
        <dbReference type="Pfam" id="PF00288"/>
    </source>
</evidence>
<evidence type="ECO:0000256" key="5">
    <source>
        <dbReference type="ARBA" id="ARBA00022605"/>
    </source>
</evidence>
<evidence type="ECO:0000313" key="16">
    <source>
        <dbReference type="EMBL" id="KRM13017.1"/>
    </source>
</evidence>
<evidence type="ECO:0000256" key="12">
    <source>
        <dbReference type="ARBA" id="ARBA00049954"/>
    </source>
</evidence>
<keyword evidence="6 13" id="KW-0808">Transferase</keyword>
<comment type="catalytic activity">
    <reaction evidence="11 13">
        <text>L-homoserine + ATP = O-phospho-L-homoserine + ADP + H(+)</text>
        <dbReference type="Rhea" id="RHEA:13985"/>
        <dbReference type="ChEBI" id="CHEBI:15378"/>
        <dbReference type="ChEBI" id="CHEBI:30616"/>
        <dbReference type="ChEBI" id="CHEBI:57476"/>
        <dbReference type="ChEBI" id="CHEBI:57590"/>
        <dbReference type="ChEBI" id="CHEBI:456216"/>
        <dbReference type="EC" id="2.7.1.39"/>
    </reaction>
</comment>
<dbReference type="Gene3D" id="3.30.70.890">
    <property type="entry name" value="GHMP kinase, C-terminal domain"/>
    <property type="match status" value="1"/>
</dbReference>
<protein>
    <recommendedName>
        <fullName evidence="4 13">Homoserine kinase</fullName>
        <shortName evidence="13">HK</shortName>
        <shortName evidence="13">HSK</shortName>
        <ecNumber evidence="3 13">2.7.1.39</ecNumber>
    </recommendedName>
</protein>
<evidence type="ECO:0000256" key="13">
    <source>
        <dbReference type="HAMAP-Rule" id="MF_00384"/>
    </source>
</evidence>
<feature type="binding site" evidence="13">
    <location>
        <begin position="79"/>
        <end position="89"/>
    </location>
    <ligand>
        <name>ATP</name>
        <dbReference type="ChEBI" id="CHEBI:30616"/>
    </ligand>
</feature>
<dbReference type="RefSeq" id="WP_010621518.1">
    <property type="nucleotide sequence ID" value="NZ_AZGF01000004.1"/>
</dbReference>
<evidence type="ECO:0000256" key="3">
    <source>
        <dbReference type="ARBA" id="ARBA00012078"/>
    </source>
</evidence>
<dbReference type="NCBIfam" id="TIGR00191">
    <property type="entry name" value="thrB"/>
    <property type="match status" value="1"/>
</dbReference>
<proteinExistence type="inferred from homology"/>
<dbReference type="SUPFAM" id="SSF54211">
    <property type="entry name" value="Ribosomal protein S5 domain 2-like"/>
    <property type="match status" value="1"/>
</dbReference>
<keyword evidence="17" id="KW-1185">Reference proteome</keyword>
<keyword evidence="7 13" id="KW-0791">Threonine biosynthesis</keyword>
<dbReference type="OrthoDB" id="9769912at2"/>
<dbReference type="Pfam" id="PF08544">
    <property type="entry name" value="GHMP_kinases_C"/>
    <property type="match status" value="1"/>
</dbReference>
<evidence type="ECO:0000256" key="9">
    <source>
        <dbReference type="ARBA" id="ARBA00022777"/>
    </source>
</evidence>
<keyword evidence="5 13" id="KW-0028">Amino-acid biosynthesis</keyword>
<dbReference type="STRING" id="1423807.FD16_GL001706"/>
<evidence type="ECO:0000313" key="17">
    <source>
        <dbReference type="Proteomes" id="UP000051820"/>
    </source>
</evidence>
<evidence type="ECO:0000256" key="6">
    <source>
        <dbReference type="ARBA" id="ARBA00022679"/>
    </source>
</evidence>
<dbReference type="AlphaFoldDB" id="A0A0R1WBY4"/>
<feature type="domain" description="GHMP kinase N-terminal" evidence="14">
    <location>
        <begin position="54"/>
        <end position="131"/>
    </location>
</feature>
<comment type="similarity">
    <text evidence="2 13">Belongs to the GHMP kinase family. Homoserine kinase subfamily.</text>
</comment>
<gene>
    <name evidence="13" type="primary">thrB</name>
    <name evidence="16" type="ORF">FD16_GL001706</name>
</gene>
<reference evidence="16 17" key="1">
    <citation type="journal article" date="2015" name="Genome Announc.">
        <title>Expanding the biotechnology potential of lactobacilli through comparative genomics of 213 strains and associated genera.</title>
        <authorList>
            <person name="Sun Z."/>
            <person name="Harris H.M."/>
            <person name="McCann A."/>
            <person name="Guo C."/>
            <person name="Argimon S."/>
            <person name="Zhang W."/>
            <person name="Yang X."/>
            <person name="Jeffery I.B."/>
            <person name="Cooney J.C."/>
            <person name="Kagawa T.F."/>
            <person name="Liu W."/>
            <person name="Song Y."/>
            <person name="Salvetti E."/>
            <person name="Wrobel A."/>
            <person name="Rasinkangas P."/>
            <person name="Parkhill J."/>
            <person name="Rea M.C."/>
            <person name="O'Sullivan O."/>
            <person name="Ritari J."/>
            <person name="Douillard F.P."/>
            <person name="Paul Ross R."/>
            <person name="Yang R."/>
            <person name="Briner A.E."/>
            <person name="Felis G.E."/>
            <person name="de Vos W.M."/>
            <person name="Barrangou R."/>
            <person name="Klaenhammer T.R."/>
            <person name="Caufield P.W."/>
            <person name="Cui Y."/>
            <person name="Zhang H."/>
            <person name="O'Toole P.W."/>
        </authorList>
    </citation>
    <scope>NUCLEOTIDE SEQUENCE [LARGE SCALE GENOMIC DNA]</scope>
    <source>
        <strain evidence="16 17">DSM 5007</strain>
    </source>
</reference>
<dbReference type="SUPFAM" id="SSF55060">
    <property type="entry name" value="GHMP Kinase, C-terminal domain"/>
    <property type="match status" value="1"/>
</dbReference>
<dbReference type="InterPro" id="IPR036554">
    <property type="entry name" value="GHMP_kinase_C_sf"/>
</dbReference>
<comment type="caution">
    <text evidence="16">The sequence shown here is derived from an EMBL/GenBank/DDBJ whole genome shotgun (WGS) entry which is preliminary data.</text>
</comment>
<evidence type="ECO:0000256" key="8">
    <source>
        <dbReference type="ARBA" id="ARBA00022741"/>
    </source>
</evidence>
<keyword evidence="9 13" id="KW-0418">Kinase</keyword>
<evidence type="ECO:0000259" key="15">
    <source>
        <dbReference type="Pfam" id="PF08544"/>
    </source>
</evidence>
<comment type="subcellular location">
    <subcellularLocation>
        <location evidence="13">Cytoplasm</location>
    </subcellularLocation>
</comment>
<dbReference type="PATRIC" id="fig|1423807.3.peg.1748"/>
<dbReference type="PANTHER" id="PTHR20861">
    <property type="entry name" value="HOMOSERINE/4-DIPHOSPHOCYTIDYL-2-C-METHYL-D-ERYTHRITOL KINASE"/>
    <property type="match status" value="1"/>
</dbReference>
<evidence type="ECO:0000256" key="2">
    <source>
        <dbReference type="ARBA" id="ARBA00007370"/>
    </source>
</evidence>
<comment type="function">
    <text evidence="12 13">Catalyzes the ATP-dependent phosphorylation of L-homoserine to L-homoserine phosphate.</text>
</comment>
<organism evidence="16 17">
    <name type="scientific">Paucilactobacillus suebicus DSM 5007 = KCTC 3549</name>
    <dbReference type="NCBI Taxonomy" id="1423807"/>
    <lineage>
        <taxon>Bacteria</taxon>
        <taxon>Bacillati</taxon>
        <taxon>Bacillota</taxon>
        <taxon>Bacilli</taxon>
        <taxon>Lactobacillales</taxon>
        <taxon>Lactobacillaceae</taxon>
        <taxon>Paucilactobacillus</taxon>
    </lineage>
</organism>
<dbReference type="GO" id="GO:0005737">
    <property type="term" value="C:cytoplasm"/>
    <property type="evidence" value="ECO:0007669"/>
    <property type="project" value="UniProtKB-SubCell"/>
</dbReference>
<comment type="pathway">
    <text evidence="1 13">Amino-acid biosynthesis; L-threonine biosynthesis; L-threonine from L-aspartate: step 4/5.</text>
</comment>
<accession>A0A0R1WBY4</accession>
<dbReference type="PANTHER" id="PTHR20861:SF1">
    <property type="entry name" value="HOMOSERINE KINASE"/>
    <property type="match status" value="1"/>
</dbReference>
<evidence type="ECO:0000256" key="1">
    <source>
        <dbReference type="ARBA" id="ARBA00005015"/>
    </source>
</evidence>
<dbReference type="InterPro" id="IPR013750">
    <property type="entry name" value="GHMP_kinase_C_dom"/>
</dbReference>
<dbReference type="EMBL" id="AZGF01000004">
    <property type="protein sequence ID" value="KRM13017.1"/>
    <property type="molecule type" value="Genomic_DNA"/>
</dbReference>
<dbReference type="Gene3D" id="3.30.230.10">
    <property type="match status" value="1"/>
</dbReference>
<feature type="domain" description="GHMP kinase C-terminal" evidence="15">
    <location>
        <begin position="195"/>
        <end position="265"/>
    </location>
</feature>
<dbReference type="GO" id="GO:0005524">
    <property type="term" value="F:ATP binding"/>
    <property type="evidence" value="ECO:0007669"/>
    <property type="project" value="UniProtKB-UniRule"/>
</dbReference>
<evidence type="ECO:0000256" key="4">
    <source>
        <dbReference type="ARBA" id="ARBA00017858"/>
    </source>
</evidence>
<dbReference type="HAMAP" id="MF_00384">
    <property type="entry name" value="Homoser_kinase"/>
    <property type="match status" value="1"/>
</dbReference>
<sequence length="288" mass="31053">MRIKVPATSANLGPGFDSIGIAVSLYLTIDVIGKSDHWLIHHDLGDEVPSDESNLILKTALKLAPDLAPHEFNMVSEIPVTRGLGSSSAAVVAGIEIANQLAGLNLTDQQKIEFASQIEGHPDNVAPAIFGDLVIGTNIDSHFVAIKAQFPRLSFVAYIPDYELKTSDSRGVLPKTLDFKDAVHASAVGNTFVASLFTKNYDVLGQLIEDDQFHEPYRQKLVPELLKIRAISHRCGALATYLSGAGPTVMTIIDDKNLNRFKQALIDNGLTANTVSLSIVTDGVQVIE</sequence>
<dbReference type="eggNOG" id="COG0083">
    <property type="taxonomic scope" value="Bacteria"/>
</dbReference>
<dbReference type="PIRSF" id="PIRSF000676">
    <property type="entry name" value="Homoser_kin"/>
    <property type="match status" value="1"/>
</dbReference>
<dbReference type="GO" id="GO:0004413">
    <property type="term" value="F:homoserine kinase activity"/>
    <property type="evidence" value="ECO:0007669"/>
    <property type="project" value="UniProtKB-UniRule"/>
</dbReference>
<dbReference type="GO" id="GO:0009088">
    <property type="term" value="P:threonine biosynthetic process"/>
    <property type="evidence" value="ECO:0007669"/>
    <property type="project" value="UniProtKB-UniRule"/>
</dbReference>
<dbReference type="PRINTS" id="PR00958">
    <property type="entry name" value="HOMSERKINASE"/>
</dbReference>
<dbReference type="UniPathway" id="UPA00050">
    <property type="reaction ID" value="UER00064"/>
</dbReference>
<dbReference type="Pfam" id="PF00288">
    <property type="entry name" value="GHMP_kinases_N"/>
    <property type="match status" value="1"/>
</dbReference>
<evidence type="ECO:0000256" key="11">
    <source>
        <dbReference type="ARBA" id="ARBA00049375"/>
    </source>
</evidence>
<keyword evidence="13" id="KW-0963">Cytoplasm</keyword>
<dbReference type="InterPro" id="IPR006203">
    <property type="entry name" value="GHMP_knse_ATP-bd_CS"/>
</dbReference>